<dbReference type="Gene3D" id="3.20.20.370">
    <property type="entry name" value="Glycoside hydrolase/deacetylase"/>
    <property type="match status" value="1"/>
</dbReference>
<dbReference type="InterPro" id="IPR005501">
    <property type="entry name" value="LamB/YcsF/PxpA-like"/>
</dbReference>
<proteinExistence type="predicted"/>
<dbReference type="Proteomes" id="UP000199183">
    <property type="component" value="Unassembled WGS sequence"/>
</dbReference>
<evidence type="ECO:0000313" key="2">
    <source>
        <dbReference type="Proteomes" id="UP000199183"/>
    </source>
</evidence>
<accession>A0A1H4J450</accession>
<dbReference type="AlphaFoldDB" id="A0A1H4J450"/>
<dbReference type="STRING" id="640635.SAMN04489806_0482"/>
<organism evidence="1 2">
    <name type="scientific">Paramicrobacterium humi</name>
    <dbReference type="NCBI Taxonomy" id="640635"/>
    <lineage>
        <taxon>Bacteria</taxon>
        <taxon>Bacillati</taxon>
        <taxon>Actinomycetota</taxon>
        <taxon>Actinomycetes</taxon>
        <taxon>Micrococcales</taxon>
        <taxon>Microbacteriaceae</taxon>
        <taxon>Paramicrobacterium</taxon>
    </lineage>
</organism>
<dbReference type="PANTHER" id="PTHR30292">
    <property type="entry name" value="UNCHARACTERIZED PROTEIN YBGL-RELATED"/>
    <property type="match status" value="1"/>
</dbReference>
<dbReference type="CDD" id="cd10787">
    <property type="entry name" value="LamB_YcsF_like"/>
    <property type="match status" value="1"/>
</dbReference>
<dbReference type="EMBL" id="FNRY01000001">
    <property type="protein sequence ID" value="SEB41100.1"/>
    <property type="molecule type" value="Genomic_DNA"/>
</dbReference>
<name>A0A1H4J450_9MICO</name>
<evidence type="ECO:0000313" key="1">
    <source>
        <dbReference type="EMBL" id="SEB41100.1"/>
    </source>
</evidence>
<keyword evidence="2" id="KW-1185">Reference proteome</keyword>
<dbReference type="NCBIfam" id="NF003816">
    <property type="entry name" value="PRK05406.1-5"/>
    <property type="match status" value="1"/>
</dbReference>
<dbReference type="SUPFAM" id="SSF88713">
    <property type="entry name" value="Glycoside hydrolase/deacetylase"/>
    <property type="match status" value="1"/>
</dbReference>
<protein>
    <submittedName>
        <fullName evidence="1">UPF0271 protein</fullName>
    </submittedName>
</protein>
<dbReference type="Pfam" id="PF03746">
    <property type="entry name" value="LamB_YcsF"/>
    <property type="match status" value="1"/>
</dbReference>
<gene>
    <name evidence="1" type="ORF">SAMN04489806_0482</name>
</gene>
<dbReference type="GO" id="GO:0005975">
    <property type="term" value="P:carbohydrate metabolic process"/>
    <property type="evidence" value="ECO:0007669"/>
    <property type="project" value="InterPro"/>
</dbReference>
<dbReference type="InterPro" id="IPR011330">
    <property type="entry name" value="Glyco_hydro/deAcase_b/a-brl"/>
</dbReference>
<sequence length="250" mass="26155">MRIDLNCDLGETVDGQPTADDAAMFPLITSANVACGFHAGDAATMQVSCERAVQHVVAVGAHVSYADRENFGRTDLEVDDGVLEAQIREQLEALAEAAEAAGTRVRYVKPHGALYNRIARDRDRADVVAAAVSGFDPALPLMGLPGSHVADAAAAAGLRFLREAFVDRNYLADGSLVPRSRPDALLAGGSVALRAVRIVTDGAVTAVDGTLLRLEVDSLCVHGDSPGAVEMARAVRRELDAAGVSVEARA</sequence>
<reference evidence="1 2" key="1">
    <citation type="submission" date="2016-10" db="EMBL/GenBank/DDBJ databases">
        <authorList>
            <person name="de Groot N.N."/>
        </authorList>
    </citation>
    <scope>NUCLEOTIDE SEQUENCE [LARGE SCALE GENOMIC DNA]</scope>
    <source>
        <strain evidence="1 2">DSM 21799</strain>
    </source>
</reference>
<dbReference type="PANTHER" id="PTHR30292:SF0">
    <property type="entry name" value="5-OXOPROLINASE SUBUNIT A"/>
    <property type="match status" value="1"/>
</dbReference>
<dbReference type="NCBIfam" id="NF003814">
    <property type="entry name" value="PRK05406.1-3"/>
    <property type="match status" value="1"/>
</dbReference>